<gene>
    <name evidence="2" type="ORF">FJZ47_02025</name>
</gene>
<name>A0A938B110_UNCTE</name>
<comment type="caution">
    <text evidence="2">The sequence shown here is derived from an EMBL/GenBank/DDBJ whole genome shotgun (WGS) entry which is preliminary data.</text>
</comment>
<accession>A0A938B110</accession>
<dbReference type="EMBL" id="VGLS01000032">
    <property type="protein sequence ID" value="MBM3222571.1"/>
    <property type="molecule type" value="Genomic_DNA"/>
</dbReference>
<proteinExistence type="predicted"/>
<sequence length="129" mass="14175">MQHRHGVSPLGTAIGTAVADDFGEHLVEKDCIHYWDHDAYGRAGRLGVEIVITGGSIRTAFPASHDSVTTMFETIVSCYDAGAYGLNAESGVEYDLQCEEEITLAQNPQRSEALSRRKRTNHDAGLPWR</sequence>
<organism evidence="2 3">
    <name type="scientific">Tectimicrobiota bacterium</name>
    <dbReference type="NCBI Taxonomy" id="2528274"/>
    <lineage>
        <taxon>Bacteria</taxon>
        <taxon>Pseudomonadati</taxon>
        <taxon>Nitrospinota/Tectimicrobiota group</taxon>
        <taxon>Candidatus Tectimicrobiota</taxon>
    </lineage>
</organism>
<dbReference type="AlphaFoldDB" id="A0A938B110"/>
<evidence type="ECO:0000313" key="2">
    <source>
        <dbReference type="EMBL" id="MBM3222571.1"/>
    </source>
</evidence>
<feature type="region of interest" description="Disordered" evidence="1">
    <location>
        <begin position="107"/>
        <end position="129"/>
    </location>
</feature>
<protein>
    <submittedName>
        <fullName evidence="2">Uncharacterized protein</fullName>
    </submittedName>
</protein>
<reference evidence="2" key="1">
    <citation type="submission" date="2019-03" db="EMBL/GenBank/DDBJ databases">
        <title>Lake Tanganyika Metagenome-Assembled Genomes (MAGs).</title>
        <authorList>
            <person name="Tran P."/>
        </authorList>
    </citation>
    <scope>NUCLEOTIDE SEQUENCE</scope>
    <source>
        <strain evidence="2">K_DeepCast_65m_m2_066</strain>
    </source>
</reference>
<evidence type="ECO:0000313" key="3">
    <source>
        <dbReference type="Proteomes" id="UP000712673"/>
    </source>
</evidence>
<evidence type="ECO:0000256" key="1">
    <source>
        <dbReference type="SAM" id="MobiDB-lite"/>
    </source>
</evidence>
<dbReference type="Proteomes" id="UP000712673">
    <property type="component" value="Unassembled WGS sequence"/>
</dbReference>